<dbReference type="Gene3D" id="3.30.200.20">
    <property type="entry name" value="Phosphorylase Kinase, domain 1"/>
    <property type="match status" value="1"/>
</dbReference>
<evidence type="ECO:0000256" key="8">
    <source>
        <dbReference type="ARBA" id="ARBA00023136"/>
    </source>
</evidence>
<keyword evidence="7 9" id="KW-1133">Transmembrane helix</keyword>
<comment type="subcellular location">
    <subcellularLocation>
        <location evidence="1">Membrane</location>
        <topology evidence="1">Single-pass membrane protein</topology>
    </subcellularLocation>
</comment>
<organism evidence="12 13">
    <name type="scientific">Carnegiea gigantea</name>
    <dbReference type="NCBI Taxonomy" id="171969"/>
    <lineage>
        <taxon>Eukaryota</taxon>
        <taxon>Viridiplantae</taxon>
        <taxon>Streptophyta</taxon>
        <taxon>Embryophyta</taxon>
        <taxon>Tracheophyta</taxon>
        <taxon>Spermatophyta</taxon>
        <taxon>Magnoliopsida</taxon>
        <taxon>eudicotyledons</taxon>
        <taxon>Gunneridae</taxon>
        <taxon>Pentapetalae</taxon>
        <taxon>Caryophyllales</taxon>
        <taxon>Cactineae</taxon>
        <taxon>Cactaceae</taxon>
        <taxon>Cactoideae</taxon>
        <taxon>Echinocereeae</taxon>
        <taxon>Carnegiea</taxon>
    </lineage>
</organism>
<evidence type="ECO:0000256" key="7">
    <source>
        <dbReference type="ARBA" id="ARBA00022989"/>
    </source>
</evidence>
<gene>
    <name evidence="12" type="ORF">Cgig2_008149</name>
</gene>
<dbReference type="GO" id="GO:0016020">
    <property type="term" value="C:membrane"/>
    <property type="evidence" value="ECO:0007669"/>
    <property type="project" value="UniProtKB-SubCell"/>
</dbReference>
<dbReference type="InterPro" id="IPR000719">
    <property type="entry name" value="Prot_kinase_dom"/>
</dbReference>
<dbReference type="FunFam" id="3.80.10.10:FF:000095">
    <property type="entry name" value="LRR receptor-like serine/threonine-protein kinase GSO1"/>
    <property type="match status" value="1"/>
</dbReference>
<dbReference type="PROSITE" id="PS50011">
    <property type="entry name" value="PROTEIN_KINASE_DOM"/>
    <property type="match status" value="1"/>
</dbReference>
<dbReference type="PANTHER" id="PTHR48007:SF37">
    <property type="entry name" value="LEUCINE-RICH REPEAT PROTEIN KINASE FAMILY PROTEIN"/>
    <property type="match status" value="1"/>
</dbReference>
<dbReference type="Pfam" id="PF08263">
    <property type="entry name" value="LRRNT_2"/>
    <property type="match status" value="2"/>
</dbReference>
<dbReference type="PROSITE" id="PS51450">
    <property type="entry name" value="LRR"/>
    <property type="match status" value="1"/>
</dbReference>
<evidence type="ECO:0000256" key="6">
    <source>
        <dbReference type="ARBA" id="ARBA00022737"/>
    </source>
</evidence>
<feature type="chain" id="PRO_5040383576" description="Protein kinase domain-containing protein" evidence="10">
    <location>
        <begin position="21"/>
        <end position="1130"/>
    </location>
</feature>
<evidence type="ECO:0000256" key="1">
    <source>
        <dbReference type="ARBA" id="ARBA00004167"/>
    </source>
</evidence>
<dbReference type="InterPro" id="IPR046959">
    <property type="entry name" value="PRK1-6/SRF4-like"/>
</dbReference>
<evidence type="ECO:0000256" key="10">
    <source>
        <dbReference type="SAM" id="SignalP"/>
    </source>
</evidence>
<dbReference type="PANTHER" id="PTHR48007">
    <property type="entry name" value="LEUCINE-RICH REPEAT RECEPTOR-LIKE PROTEIN KINASE PXC1"/>
    <property type="match status" value="1"/>
</dbReference>
<keyword evidence="6" id="KW-0677">Repeat</keyword>
<keyword evidence="5 10" id="KW-0732">Signal</keyword>
<feature type="signal peptide" evidence="10">
    <location>
        <begin position="1"/>
        <end position="20"/>
    </location>
</feature>
<keyword evidence="13" id="KW-1185">Reference proteome</keyword>
<reference evidence="12" key="1">
    <citation type="submission" date="2022-04" db="EMBL/GenBank/DDBJ databases">
        <title>Carnegiea gigantea Genome sequencing and assembly v2.</title>
        <authorList>
            <person name="Copetti D."/>
            <person name="Sanderson M.J."/>
            <person name="Burquez A."/>
            <person name="Wojciechowski M.F."/>
        </authorList>
    </citation>
    <scope>NUCLEOTIDE SEQUENCE</scope>
    <source>
        <strain evidence="12">SGP5-SGP5p</strain>
        <tissue evidence="12">Aerial part</tissue>
    </source>
</reference>
<name>A0A9Q1L255_9CARY</name>
<dbReference type="InterPro" id="IPR011009">
    <property type="entry name" value="Kinase-like_dom_sf"/>
</dbReference>
<dbReference type="InterPro" id="IPR001611">
    <property type="entry name" value="Leu-rich_rpt"/>
</dbReference>
<dbReference type="SUPFAM" id="SSF52058">
    <property type="entry name" value="L domain-like"/>
    <property type="match status" value="2"/>
</dbReference>
<feature type="transmembrane region" description="Helical" evidence="9">
    <location>
        <begin position="730"/>
        <end position="753"/>
    </location>
</feature>
<dbReference type="FunFam" id="3.80.10.10:FF:000722">
    <property type="entry name" value="Leucine-rich repeat receptor-like protein kinase"/>
    <property type="match status" value="1"/>
</dbReference>
<keyword evidence="4 9" id="KW-0812">Transmembrane</keyword>
<dbReference type="Pfam" id="PF00560">
    <property type="entry name" value="LRR_1"/>
    <property type="match status" value="4"/>
</dbReference>
<comment type="caution">
    <text evidence="12">The sequence shown here is derived from an EMBL/GenBank/DDBJ whole genome shotgun (WGS) entry which is preliminary data.</text>
</comment>
<evidence type="ECO:0000259" key="11">
    <source>
        <dbReference type="PROSITE" id="PS50011"/>
    </source>
</evidence>
<dbReference type="EMBL" id="JAKOGI010000001">
    <property type="protein sequence ID" value="KAJ8453265.1"/>
    <property type="molecule type" value="Genomic_DNA"/>
</dbReference>
<dbReference type="AlphaFoldDB" id="A0A9Q1L255"/>
<dbReference type="Gene3D" id="1.10.510.10">
    <property type="entry name" value="Transferase(Phosphotransferase) domain 1"/>
    <property type="match status" value="1"/>
</dbReference>
<keyword evidence="3" id="KW-0433">Leucine-rich repeat</keyword>
<evidence type="ECO:0000256" key="4">
    <source>
        <dbReference type="ARBA" id="ARBA00022692"/>
    </source>
</evidence>
<dbReference type="GO" id="GO:0005524">
    <property type="term" value="F:ATP binding"/>
    <property type="evidence" value="ECO:0007669"/>
    <property type="project" value="InterPro"/>
</dbReference>
<dbReference type="GO" id="GO:0004672">
    <property type="term" value="F:protein kinase activity"/>
    <property type="evidence" value="ECO:0007669"/>
    <property type="project" value="InterPro"/>
</dbReference>
<dbReference type="Pfam" id="PF07714">
    <property type="entry name" value="PK_Tyr_Ser-Thr"/>
    <property type="match status" value="1"/>
</dbReference>
<evidence type="ECO:0000313" key="13">
    <source>
        <dbReference type="Proteomes" id="UP001153076"/>
    </source>
</evidence>
<dbReference type="InterPro" id="IPR001245">
    <property type="entry name" value="Ser-Thr/Tyr_kinase_cat_dom"/>
</dbReference>
<dbReference type="InterPro" id="IPR032675">
    <property type="entry name" value="LRR_dom_sf"/>
</dbReference>
<evidence type="ECO:0000313" key="12">
    <source>
        <dbReference type="EMBL" id="KAJ8453265.1"/>
    </source>
</evidence>
<dbReference type="Gene3D" id="3.80.10.10">
    <property type="entry name" value="Ribonuclease Inhibitor"/>
    <property type="match status" value="3"/>
</dbReference>
<evidence type="ECO:0000256" key="9">
    <source>
        <dbReference type="SAM" id="Phobius"/>
    </source>
</evidence>
<evidence type="ECO:0000256" key="5">
    <source>
        <dbReference type="ARBA" id="ARBA00022729"/>
    </source>
</evidence>
<dbReference type="InterPro" id="IPR013210">
    <property type="entry name" value="LRR_N_plant-typ"/>
</dbReference>
<protein>
    <recommendedName>
        <fullName evidence="11">Protein kinase domain-containing protein</fullName>
    </recommendedName>
</protein>
<proteinExistence type="predicted"/>
<accession>A0A9Q1L255</accession>
<evidence type="ECO:0000256" key="2">
    <source>
        <dbReference type="ARBA" id="ARBA00022553"/>
    </source>
</evidence>
<keyword evidence="2" id="KW-0597">Phosphoprotein</keyword>
<dbReference type="OrthoDB" id="4062651at2759"/>
<dbReference type="SUPFAM" id="SSF56112">
    <property type="entry name" value="Protein kinase-like (PK-like)"/>
    <property type="match status" value="1"/>
</dbReference>
<dbReference type="Proteomes" id="UP001153076">
    <property type="component" value="Unassembled WGS sequence"/>
</dbReference>
<evidence type="ECO:0000256" key="3">
    <source>
        <dbReference type="ARBA" id="ARBA00022614"/>
    </source>
</evidence>
<sequence>MSIVKIFFLVACIQINFIVGESSKSQVNHRKSFWPWQRGSSCFPFWPYGCATGRDPPPASPQLPLVTPIVPPLIAQAPKVLPPSSQLTPSISTTLVFADQRLAVVYPAIQKFKSIITSDPLGITKTWVGSDICGYKGFFCDIPPDNASATVVASIDFNGYGLTAPTIDGFIDQLPDLALFHANSNNFGGAVSPNIAKLKYLYELDLSNNKFTGPFPQAVVGIEGLTFLDIRFNLFSGMIPPAIFTQNLEVLFLNDNNFLSTLPPTLGNTHILYLTLANNKFSGPIPRGIAKALSALNEVLLLNNQLTGCLPYELGFLNQVTVFDISNNLLTGPLPFSLACLQRVELLDFSSNLLHGMVPDLICHLPYLGAKRPWLFHDNLSSFCSILIINAERRQIHDALKVLSAQCSWLINTSRSSDASLQMIKITIFFNGEQQPKKQWTGNGIPTPERIKPRFFLHQFLLIFSLLPLSSSSTSVVLPPDAEALLSFKQKADLHDHLSFNASLSHCKWPGVQCFGYKVVRLIVESRNLAGIFPPNSLTRLDQLRVLSLRNNSLAGSLPDLSGLLNLKALFLQRNHFTGHFPPSIASLHRIRTVDLSHNDFTGELPTWLTRLTRLYYLRVESNAFVGPIPALNQSTLLVFNVSFNNLSGPVPVTPVLSQFDSSCYSQNPRLCGKIVQRECDSKRPFFRPITAAQERTPLPPPPPAAAANDSQLRGVQLTNLSQIEHRRTAVILGFSLGVFLLIGSILCFAMAVKKQRTEIGVEATMVSDLSATAGAAAVMRLEEEREEKVKSAQMMKVGKSGSLVFCAGEAQLYSLDQLMRASAELLGRGMIGTTYKAVLDDRLIVCVKRLDATKIGGAGKMVFERHMESVGALRHPNLVPLRAYFQAKEERLLVYDYQPNGSLFSLIHVGFSRYCSVSAFLSTFPCGHRVAEASYLCSKSARSKPLHWTSCLKIAGDVAQGLSYIHQAWRLVHGNLKSSNVLLGSDFEACVTDYCLSVLTEPTPSSDIDLDSYRYKAPEIRKSDSQATPKSDVYAFGVLLLELLTGKAPSEHPYLTPTDIVQWVRSTRDVDDGGTDENRLAMLLEVAIACSMASAEHRPNMWQVLKMLQEIKEAVLMEEEDLDPCQGMG</sequence>
<feature type="domain" description="Protein kinase" evidence="11">
    <location>
        <begin position="821"/>
        <end position="1117"/>
    </location>
</feature>
<keyword evidence="8 9" id="KW-0472">Membrane</keyword>